<dbReference type="Proteomes" id="UP000827976">
    <property type="component" value="Chromosome 1"/>
</dbReference>
<name>A0ACB7WWA6_DIOAL</name>
<keyword evidence="2" id="KW-1185">Reference proteome</keyword>
<gene>
    <name evidence="1" type="ORF">IHE45_01G083400</name>
</gene>
<accession>A0ACB7WWA6</accession>
<comment type="caution">
    <text evidence="1">The sequence shown here is derived from an EMBL/GenBank/DDBJ whole genome shotgun (WGS) entry which is preliminary data.</text>
</comment>
<dbReference type="EMBL" id="CM037011">
    <property type="protein sequence ID" value="KAH7692704.1"/>
    <property type="molecule type" value="Genomic_DNA"/>
</dbReference>
<proteinExistence type="predicted"/>
<organism evidence="1 2">
    <name type="scientific">Dioscorea alata</name>
    <name type="common">Purple yam</name>
    <dbReference type="NCBI Taxonomy" id="55571"/>
    <lineage>
        <taxon>Eukaryota</taxon>
        <taxon>Viridiplantae</taxon>
        <taxon>Streptophyta</taxon>
        <taxon>Embryophyta</taxon>
        <taxon>Tracheophyta</taxon>
        <taxon>Spermatophyta</taxon>
        <taxon>Magnoliopsida</taxon>
        <taxon>Liliopsida</taxon>
        <taxon>Dioscoreales</taxon>
        <taxon>Dioscoreaceae</taxon>
        <taxon>Dioscorea</taxon>
    </lineage>
</organism>
<evidence type="ECO:0000313" key="2">
    <source>
        <dbReference type="Proteomes" id="UP000827976"/>
    </source>
</evidence>
<protein>
    <submittedName>
        <fullName evidence="1">Uncharacterized protein</fullName>
    </submittedName>
</protein>
<sequence>MGERQLLMRRMMLRSGDGWWAWWKVAAIVGVFEEHEDGNEDGDFNVEMEMSIRLLSLAFFGGVLLYLSCLLERLKHFVSLSLSFNIYEGFIRI</sequence>
<reference evidence="2" key="1">
    <citation type="journal article" date="2022" name="Nat. Commun.">
        <title>Chromosome evolution and the genetic basis of agronomically important traits in greater yam.</title>
        <authorList>
            <person name="Bredeson J.V."/>
            <person name="Lyons J.B."/>
            <person name="Oniyinde I.O."/>
            <person name="Okereke N.R."/>
            <person name="Kolade O."/>
            <person name="Nnabue I."/>
            <person name="Nwadili C.O."/>
            <person name="Hribova E."/>
            <person name="Parker M."/>
            <person name="Nwogha J."/>
            <person name="Shu S."/>
            <person name="Carlson J."/>
            <person name="Kariba R."/>
            <person name="Muthemba S."/>
            <person name="Knop K."/>
            <person name="Barton G.J."/>
            <person name="Sherwood A.V."/>
            <person name="Lopez-Montes A."/>
            <person name="Asiedu R."/>
            <person name="Jamnadass R."/>
            <person name="Muchugi A."/>
            <person name="Goodstein D."/>
            <person name="Egesi C.N."/>
            <person name="Featherston J."/>
            <person name="Asfaw A."/>
            <person name="Simpson G.G."/>
            <person name="Dolezel J."/>
            <person name="Hendre P.S."/>
            <person name="Van Deynze A."/>
            <person name="Kumar P.L."/>
            <person name="Obidiegwu J.E."/>
            <person name="Bhattacharjee R."/>
            <person name="Rokhsar D.S."/>
        </authorList>
    </citation>
    <scope>NUCLEOTIDE SEQUENCE [LARGE SCALE GENOMIC DNA]</scope>
    <source>
        <strain evidence="2">cv. TDa95/00328</strain>
    </source>
</reference>
<evidence type="ECO:0000313" key="1">
    <source>
        <dbReference type="EMBL" id="KAH7692704.1"/>
    </source>
</evidence>